<feature type="domain" description="DUF4440" evidence="1">
    <location>
        <begin position="12"/>
        <end position="116"/>
    </location>
</feature>
<dbReference type="OrthoDB" id="884581at2"/>
<dbReference type="AlphaFoldDB" id="A0A5C8NHK6"/>
<evidence type="ECO:0000259" key="1">
    <source>
        <dbReference type="Pfam" id="PF14534"/>
    </source>
</evidence>
<organism evidence="2 3">
    <name type="scientific">Aeromicrobium terrae</name>
    <dbReference type="NCBI Taxonomy" id="2498846"/>
    <lineage>
        <taxon>Bacteria</taxon>
        <taxon>Bacillati</taxon>
        <taxon>Actinomycetota</taxon>
        <taxon>Actinomycetes</taxon>
        <taxon>Propionibacteriales</taxon>
        <taxon>Nocardioidaceae</taxon>
        <taxon>Aeromicrobium</taxon>
    </lineage>
</organism>
<dbReference type="InterPro" id="IPR032710">
    <property type="entry name" value="NTF2-like_dom_sf"/>
</dbReference>
<protein>
    <submittedName>
        <fullName evidence="2">Nuclear transport factor 2 family protein</fullName>
    </submittedName>
</protein>
<comment type="caution">
    <text evidence="2">The sequence shown here is derived from an EMBL/GenBank/DDBJ whole genome shotgun (WGS) entry which is preliminary data.</text>
</comment>
<evidence type="ECO:0000313" key="3">
    <source>
        <dbReference type="Proteomes" id="UP000321571"/>
    </source>
</evidence>
<accession>A0A5C8NHK6</accession>
<dbReference type="InterPro" id="IPR027843">
    <property type="entry name" value="DUF4440"/>
</dbReference>
<keyword evidence="3" id="KW-1185">Reference proteome</keyword>
<dbReference type="Gene3D" id="3.10.450.50">
    <property type="match status" value="1"/>
</dbReference>
<dbReference type="SUPFAM" id="SSF54427">
    <property type="entry name" value="NTF2-like"/>
    <property type="match status" value="1"/>
</dbReference>
<reference evidence="2 3" key="1">
    <citation type="submission" date="2019-06" db="EMBL/GenBank/DDBJ databases">
        <title>Aeromicrobium sp. nov., isolated from a maize field.</title>
        <authorList>
            <person name="Lin S.-Y."/>
            <person name="Tsai C.-F."/>
            <person name="Young C.-C."/>
        </authorList>
    </citation>
    <scope>NUCLEOTIDE SEQUENCE [LARGE SCALE GENOMIC DNA]</scope>
    <source>
        <strain evidence="2 3">CC-CFT486</strain>
    </source>
</reference>
<dbReference type="RefSeq" id="WP_147687151.1">
    <property type="nucleotide sequence ID" value="NZ_VDUX01000006.1"/>
</dbReference>
<proteinExistence type="predicted"/>
<sequence length="130" mass="14773">MSMIGEIQDAAAAHQALNEALIAQDEAALRRIVGERCRIVGPKGFHIDKEEWIRPHVDHVFEMVTLRKVERVVEEYRDTAVVVELQESECIFEGERIDGAFRVTSVWNRDDGPWQLVALQYTAVAPEAQT</sequence>
<evidence type="ECO:0000313" key="2">
    <source>
        <dbReference type="EMBL" id="TXL57626.1"/>
    </source>
</evidence>
<dbReference type="EMBL" id="VDUX01000006">
    <property type="protein sequence ID" value="TXL57626.1"/>
    <property type="molecule type" value="Genomic_DNA"/>
</dbReference>
<name>A0A5C8NHK6_9ACTN</name>
<gene>
    <name evidence="2" type="ORF">FHP06_12615</name>
</gene>
<dbReference type="Proteomes" id="UP000321571">
    <property type="component" value="Unassembled WGS sequence"/>
</dbReference>
<dbReference type="Pfam" id="PF14534">
    <property type="entry name" value="DUF4440"/>
    <property type="match status" value="1"/>
</dbReference>